<dbReference type="PANTHER" id="PTHR12757:SF1">
    <property type="entry name" value="PROTEIN SALIVARY GLANDS MARRED"/>
    <property type="match status" value="1"/>
</dbReference>
<evidence type="ECO:0000313" key="2">
    <source>
        <dbReference type="Proteomes" id="UP001318040"/>
    </source>
</evidence>
<reference evidence="3" key="1">
    <citation type="submission" date="2025-08" db="UniProtKB">
        <authorList>
            <consortium name="RefSeq"/>
        </authorList>
    </citation>
    <scope>IDENTIFICATION</scope>
    <source>
        <tissue evidence="3">Sperm</tissue>
    </source>
</reference>
<dbReference type="GeneID" id="116950822"/>
<keyword evidence="2" id="KW-1185">Reference proteome</keyword>
<name>A0AAJ7TVC7_PETMA</name>
<protein>
    <submittedName>
        <fullName evidence="3">Tumor necrosis factor alpha-induced protein 8-like protein 1 isoform X1</fullName>
    </submittedName>
</protein>
<dbReference type="AlphaFoldDB" id="A0AAJ7TVC7"/>
<feature type="region of interest" description="Disordered" evidence="1">
    <location>
        <begin position="1"/>
        <end position="26"/>
    </location>
</feature>
<sequence length="220" mass="24448">MESSEHVVSPPLYLDSDEGSGCSDAELSDQPEVEMESFSSKSLAVQAQKKLLGKMATRSVAGFLIDDAASDVLDELYRARKAFSHDRKASQKAVKDLVKVAVKLAVLARNGQFSTDELATAERFKRKLNQATLTAVSFHEVEFTFDRDVLARTLEDCREMLHRLIGHHLTEKSHARVDNVFRSFGDGEFLAALYGTEPAFQQHLAKICQGLNKLMEDGNI</sequence>
<evidence type="ECO:0000313" key="3">
    <source>
        <dbReference type="RefSeq" id="XP_032824800.1"/>
    </source>
</evidence>
<gene>
    <name evidence="3" type="primary">LOC116950822</name>
</gene>
<dbReference type="RefSeq" id="XP_032824800.1">
    <property type="nucleotide sequence ID" value="XM_032968909.1"/>
</dbReference>
<organism evidence="2 3">
    <name type="scientific">Petromyzon marinus</name>
    <name type="common">Sea lamprey</name>
    <dbReference type="NCBI Taxonomy" id="7757"/>
    <lineage>
        <taxon>Eukaryota</taxon>
        <taxon>Metazoa</taxon>
        <taxon>Chordata</taxon>
        <taxon>Craniata</taxon>
        <taxon>Vertebrata</taxon>
        <taxon>Cyclostomata</taxon>
        <taxon>Hyperoartia</taxon>
        <taxon>Petromyzontiformes</taxon>
        <taxon>Petromyzontidae</taxon>
        <taxon>Petromyzon</taxon>
    </lineage>
</organism>
<dbReference type="Proteomes" id="UP001318040">
    <property type="component" value="Chromosome 40"/>
</dbReference>
<dbReference type="InterPro" id="IPR008477">
    <property type="entry name" value="TNFAIP8-like"/>
</dbReference>
<dbReference type="InterPro" id="IPR038355">
    <property type="entry name" value="TNFAIP8_sf"/>
</dbReference>
<dbReference type="GO" id="GO:0005737">
    <property type="term" value="C:cytoplasm"/>
    <property type="evidence" value="ECO:0007669"/>
    <property type="project" value="TreeGrafter"/>
</dbReference>
<proteinExistence type="predicted"/>
<dbReference type="GO" id="GO:0042981">
    <property type="term" value="P:regulation of apoptotic process"/>
    <property type="evidence" value="ECO:0007669"/>
    <property type="project" value="InterPro"/>
</dbReference>
<dbReference type="FunFam" id="1.20.1440.160:FF:000001">
    <property type="entry name" value="Tumor necrosis factor alpha-induced protein 8-like 1"/>
    <property type="match status" value="1"/>
</dbReference>
<accession>A0AAJ7TVC7</accession>
<dbReference type="PANTHER" id="PTHR12757">
    <property type="entry name" value="TUMOR NECROSIS FACTOR INDUCED PROTEIN"/>
    <property type="match status" value="1"/>
</dbReference>
<dbReference type="Pfam" id="PF05527">
    <property type="entry name" value="TNFAIP8"/>
    <property type="match status" value="1"/>
</dbReference>
<dbReference type="Gene3D" id="1.20.1440.160">
    <property type="entry name" value="Tumor necrosis factor alpha-induced protein 8-like"/>
    <property type="match status" value="1"/>
</dbReference>
<dbReference type="KEGG" id="pmrn:116950822"/>
<evidence type="ECO:0000256" key="1">
    <source>
        <dbReference type="SAM" id="MobiDB-lite"/>
    </source>
</evidence>